<dbReference type="WBParaSite" id="jg9434">
    <property type="protein sequence ID" value="jg9434"/>
    <property type="gene ID" value="jg9434"/>
</dbReference>
<dbReference type="AlphaFoldDB" id="A0A915EVH0"/>
<keyword evidence="1" id="KW-1185">Reference proteome</keyword>
<evidence type="ECO:0000313" key="2">
    <source>
        <dbReference type="WBParaSite" id="jg9434"/>
    </source>
</evidence>
<reference evidence="2" key="1">
    <citation type="submission" date="2022-11" db="UniProtKB">
        <authorList>
            <consortium name="WormBaseParasite"/>
        </authorList>
    </citation>
    <scope>IDENTIFICATION</scope>
</reference>
<accession>A0A915EVH0</accession>
<protein>
    <submittedName>
        <fullName evidence="2">Uncharacterized protein</fullName>
    </submittedName>
</protein>
<sequence length="111" mass="12883">MANIMTYPINAEEDQNDVISSSLLFPQPINRENGAVNLRRVRFHWYFLLYTGNIESLKRLTLCSFDYLEATFRGCGLTHLLSIFEECLQVNIFTKIAKVICFQVYKIGPKQ</sequence>
<proteinExistence type="predicted"/>
<organism evidence="1 2">
    <name type="scientific">Ditylenchus dipsaci</name>
    <dbReference type="NCBI Taxonomy" id="166011"/>
    <lineage>
        <taxon>Eukaryota</taxon>
        <taxon>Metazoa</taxon>
        <taxon>Ecdysozoa</taxon>
        <taxon>Nematoda</taxon>
        <taxon>Chromadorea</taxon>
        <taxon>Rhabditida</taxon>
        <taxon>Tylenchina</taxon>
        <taxon>Tylenchomorpha</taxon>
        <taxon>Sphaerularioidea</taxon>
        <taxon>Anguinidae</taxon>
        <taxon>Anguininae</taxon>
        <taxon>Ditylenchus</taxon>
    </lineage>
</organism>
<name>A0A915EVH0_9BILA</name>
<evidence type="ECO:0000313" key="1">
    <source>
        <dbReference type="Proteomes" id="UP000887574"/>
    </source>
</evidence>
<dbReference type="Proteomes" id="UP000887574">
    <property type="component" value="Unplaced"/>
</dbReference>